<sequence length="167" mass="18546">MALALAPTKARSRKEIDALTASKRFGVKESTIAILGANRSMLYLSFCLRVTRFFSLNPVKFLRFPPLFGLSYGHSRLNKSKSVISPGILRELRRHRAYSSKKVFSSPLLLSNLKTERTSSLYFSIDHDSRVFFFFLASSRAISSGMIISSLSSVPLSESLVVSLACA</sequence>
<evidence type="ECO:0000313" key="4">
    <source>
        <dbReference type="EMBL" id="VFU37482.1"/>
    </source>
</evidence>
<gene>
    <name evidence="1" type="ORF">SVIM_LOCUS112832</name>
    <name evidence="2" type="ORF">SVIM_LOCUS117126</name>
    <name evidence="3" type="ORF">SVIM_LOCUS146685</name>
    <name evidence="4" type="ORF">SVIM_LOCUS198174</name>
</gene>
<organism evidence="1">
    <name type="scientific">Salix viminalis</name>
    <name type="common">Common osier</name>
    <name type="synonym">Basket willow</name>
    <dbReference type="NCBI Taxonomy" id="40686"/>
    <lineage>
        <taxon>Eukaryota</taxon>
        <taxon>Viridiplantae</taxon>
        <taxon>Streptophyta</taxon>
        <taxon>Embryophyta</taxon>
        <taxon>Tracheophyta</taxon>
        <taxon>Spermatophyta</taxon>
        <taxon>Magnoliopsida</taxon>
        <taxon>eudicotyledons</taxon>
        <taxon>Gunneridae</taxon>
        <taxon>Pentapetalae</taxon>
        <taxon>rosids</taxon>
        <taxon>fabids</taxon>
        <taxon>Malpighiales</taxon>
        <taxon>Salicaceae</taxon>
        <taxon>Saliceae</taxon>
        <taxon>Salix</taxon>
    </lineage>
</organism>
<evidence type="ECO:0000313" key="1">
    <source>
        <dbReference type="EMBL" id="VFU30047.1"/>
    </source>
</evidence>
<protein>
    <submittedName>
        <fullName evidence="1">Uncharacterized protein</fullName>
    </submittedName>
</protein>
<evidence type="ECO:0000313" key="3">
    <source>
        <dbReference type="EMBL" id="VFU32842.1"/>
    </source>
</evidence>
<name>A0A6N2KNB0_SALVM</name>
<reference evidence="1" key="1">
    <citation type="submission" date="2019-03" db="EMBL/GenBank/DDBJ databases">
        <authorList>
            <person name="Mank J."/>
            <person name="Almeida P."/>
        </authorList>
    </citation>
    <scope>NUCLEOTIDE SEQUENCE</scope>
    <source>
        <strain evidence="1">78183</strain>
    </source>
</reference>
<dbReference type="EMBL" id="CAADRP010000847">
    <property type="protein sequence ID" value="VFU32842.1"/>
    <property type="molecule type" value="Genomic_DNA"/>
</dbReference>
<dbReference type="EMBL" id="CAADRP010001260">
    <property type="protein sequence ID" value="VFU37482.1"/>
    <property type="molecule type" value="Genomic_DNA"/>
</dbReference>
<dbReference type="EMBL" id="CAADRP010000560">
    <property type="protein sequence ID" value="VFU30047.1"/>
    <property type="molecule type" value="Genomic_DNA"/>
</dbReference>
<proteinExistence type="predicted"/>
<accession>A0A6N2KNB0</accession>
<dbReference type="EMBL" id="CAADRP010000608">
    <property type="protein sequence ID" value="VFU30356.1"/>
    <property type="molecule type" value="Genomic_DNA"/>
</dbReference>
<dbReference type="AlphaFoldDB" id="A0A6N2KNB0"/>
<evidence type="ECO:0000313" key="2">
    <source>
        <dbReference type="EMBL" id="VFU30356.1"/>
    </source>
</evidence>